<dbReference type="EMBL" id="BCMI01000002">
    <property type="protein sequence ID" value="GAX04945.1"/>
    <property type="molecule type" value="Genomic_DNA"/>
</dbReference>
<feature type="transmembrane region" description="Helical" evidence="1">
    <location>
        <begin position="27"/>
        <end position="47"/>
    </location>
</feature>
<reference evidence="2 3" key="1">
    <citation type="submission" date="2015-11" db="EMBL/GenBank/DDBJ databases">
        <title>Draft genome sequences of new species of the genus Lactobacillus isolated from orchardgrass silage.</title>
        <authorList>
            <person name="Tohno M."/>
            <person name="Tanizawa Y."/>
            <person name="Arita M."/>
        </authorList>
    </citation>
    <scope>NUCLEOTIDE SEQUENCE [LARGE SCALE GENOMIC DNA]</scope>
    <source>
        <strain evidence="2 3">IWT25</strain>
    </source>
</reference>
<proteinExistence type="predicted"/>
<dbReference type="AlphaFoldDB" id="A0A1Z5IT43"/>
<evidence type="ECO:0000313" key="3">
    <source>
        <dbReference type="Proteomes" id="UP000198414"/>
    </source>
</evidence>
<protein>
    <submittedName>
        <fullName evidence="2">Uncharacterized protein</fullName>
    </submittedName>
</protein>
<sequence length="99" mass="11128">MAFLTILIDVLTFAAYLFQVKVGSMPVYAVGIVVQAVATLILIIWSLTFHRKKFRNPMFFGFFTATFSYGIILMSAAINALVLILYVMNIMGINHVIFN</sequence>
<keyword evidence="1" id="KW-0812">Transmembrane</keyword>
<organism evidence="2 3">
    <name type="scientific">Secundilactobacillus pentosiphilus</name>
    <dbReference type="NCBI Taxonomy" id="1714682"/>
    <lineage>
        <taxon>Bacteria</taxon>
        <taxon>Bacillati</taxon>
        <taxon>Bacillota</taxon>
        <taxon>Bacilli</taxon>
        <taxon>Lactobacillales</taxon>
        <taxon>Lactobacillaceae</taxon>
        <taxon>Secundilactobacillus</taxon>
    </lineage>
</organism>
<keyword evidence="1" id="KW-1133">Transmembrane helix</keyword>
<dbReference type="Proteomes" id="UP000198414">
    <property type="component" value="Unassembled WGS sequence"/>
</dbReference>
<feature type="transmembrane region" description="Helical" evidence="1">
    <location>
        <begin position="59"/>
        <end position="88"/>
    </location>
</feature>
<accession>A0A1Z5IT43</accession>
<evidence type="ECO:0000313" key="2">
    <source>
        <dbReference type="EMBL" id="GAX04945.1"/>
    </source>
</evidence>
<gene>
    <name evidence="2" type="ORF">IWT25_00247</name>
</gene>
<comment type="caution">
    <text evidence="2">The sequence shown here is derived from an EMBL/GenBank/DDBJ whole genome shotgun (WGS) entry which is preliminary data.</text>
</comment>
<keyword evidence="1" id="KW-0472">Membrane</keyword>
<dbReference type="OrthoDB" id="2298855at2"/>
<name>A0A1Z5IT43_9LACO</name>
<dbReference type="RefSeq" id="WP_089120364.1">
    <property type="nucleotide sequence ID" value="NZ_BCMI01000002.1"/>
</dbReference>
<evidence type="ECO:0000256" key="1">
    <source>
        <dbReference type="SAM" id="Phobius"/>
    </source>
</evidence>